<evidence type="ECO:0000313" key="6">
    <source>
        <dbReference type="EMBL" id="ABL65080.1"/>
    </source>
</evidence>
<gene>
    <name evidence="6" type="ordered locus">Cpha266_1033</name>
</gene>
<dbReference type="eggNOG" id="COG0204">
    <property type="taxonomic scope" value="Bacteria"/>
</dbReference>
<comment type="pathway">
    <text evidence="1">Lipid metabolism.</text>
</comment>
<evidence type="ECO:0000256" key="2">
    <source>
        <dbReference type="ARBA" id="ARBA00022679"/>
    </source>
</evidence>
<dbReference type="Pfam" id="PF01553">
    <property type="entry name" value="Acyltransferase"/>
    <property type="match status" value="1"/>
</dbReference>
<dbReference type="SMART" id="SM00563">
    <property type="entry name" value="PlsC"/>
    <property type="match status" value="1"/>
</dbReference>
<dbReference type="AlphaFoldDB" id="A1BFA3"/>
<dbReference type="SUPFAM" id="SSF69593">
    <property type="entry name" value="Glycerol-3-phosphate (1)-acyltransferase"/>
    <property type="match status" value="1"/>
</dbReference>
<dbReference type="EMBL" id="CP000492">
    <property type="protein sequence ID" value="ABL65080.1"/>
    <property type="molecule type" value="Genomic_DNA"/>
</dbReference>
<dbReference type="KEGG" id="cph:Cpha266_1033"/>
<dbReference type="HOGENOM" id="CLU_1025629_0_0_10"/>
<dbReference type="GO" id="GO:0003841">
    <property type="term" value="F:1-acylglycerol-3-phosphate O-acyltransferase activity"/>
    <property type="evidence" value="ECO:0007669"/>
    <property type="project" value="TreeGrafter"/>
</dbReference>
<proteinExistence type="predicted"/>
<evidence type="ECO:0000256" key="4">
    <source>
        <dbReference type="SAM" id="MobiDB-lite"/>
    </source>
</evidence>
<dbReference type="InterPro" id="IPR002123">
    <property type="entry name" value="Plipid/glycerol_acylTrfase"/>
</dbReference>
<keyword evidence="2 6" id="KW-0808">Transferase</keyword>
<organism evidence="6 7">
    <name type="scientific">Chlorobium phaeobacteroides (strain DSM 266 / SMG 266 / 2430)</name>
    <dbReference type="NCBI Taxonomy" id="290317"/>
    <lineage>
        <taxon>Bacteria</taxon>
        <taxon>Pseudomonadati</taxon>
        <taxon>Chlorobiota</taxon>
        <taxon>Chlorobiia</taxon>
        <taxon>Chlorobiales</taxon>
        <taxon>Chlorobiaceae</taxon>
        <taxon>Chlorobium/Pelodictyon group</taxon>
        <taxon>Chlorobium</taxon>
    </lineage>
</organism>
<accession>A1BFA3</accession>
<evidence type="ECO:0000256" key="1">
    <source>
        <dbReference type="ARBA" id="ARBA00005189"/>
    </source>
</evidence>
<sequence>MRLLMIPNLFLIRAAGVEHLTTDGRPVLFVFNHNNAFEALLVPVFLIYRRGGQLISFVIDWMYGYLPFIGWLMQMIDPVYVYHKRSTLSFIQARRPEGTHENTVDRCCEKLHAGISIGIFPEGTRNAHAHRLMKPKPGIGHIALKSGVPVIPVGIDFPQRATKGKIPRFGRIIVRIGRPMTFHEASAHYQATLLESNGGNAVRKRQHELAGAVSHEIMLRLAELSGKRCLSDASFGKTDGNDNSKQKEQLCPV</sequence>
<dbReference type="Proteomes" id="UP000008701">
    <property type="component" value="Chromosome"/>
</dbReference>
<feature type="region of interest" description="Disordered" evidence="4">
    <location>
        <begin position="233"/>
        <end position="253"/>
    </location>
</feature>
<reference evidence="6 7" key="1">
    <citation type="submission" date="2006-12" db="EMBL/GenBank/DDBJ databases">
        <title>Complete sequence of Chlorobium phaeobacteroides DSM 266.</title>
        <authorList>
            <consortium name="US DOE Joint Genome Institute"/>
            <person name="Copeland A."/>
            <person name="Lucas S."/>
            <person name="Lapidus A."/>
            <person name="Barry K."/>
            <person name="Detter J.C."/>
            <person name="Glavina del Rio T."/>
            <person name="Hammon N."/>
            <person name="Israni S."/>
            <person name="Pitluck S."/>
            <person name="Goltsman E."/>
            <person name="Schmutz J."/>
            <person name="Larimer F."/>
            <person name="Land M."/>
            <person name="Hauser L."/>
            <person name="Mikhailova N."/>
            <person name="Li T."/>
            <person name="Overmann J."/>
            <person name="Bryant D.A."/>
            <person name="Richardson P."/>
        </authorList>
    </citation>
    <scope>NUCLEOTIDE SEQUENCE [LARGE SCALE GENOMIC DNA]</scope>
    <source>
        <strain evidence="6 7">DSM 266</strain>
    </source>
</reference>
<dbReference type="CDD" id="cd07989">
    <property type="entry name" value="LPLAT_AGPAT-like"/>
    <property type="match status" value="1"/>
</dbReference>
<dbReference type="PANTHER" id="PTHR10434:SF11">
    <property type="entry name" value="1-ACYL-SN-GLYCEROL-3-PHOSPHATE ACYLTRANSFERASE"/>
    <property type="match status" value="1"/>
</dbReference>
<feature type="compositionally biased region" description="Basic and acidic residues" evidence="4">
    <location>
        <begin position="239"/>
        <end position="253"/>
    </location>
</feature>
<dbReference type="STRING" id="290317.Cpha266_1033"/>
<dbReference type="PANTHER" id="PTHR10434">
    <property type="entry name" value="1-ACYL-SN-GLYCEROL-3-PHOSPHATE ACYLTRANSFERASE"/>
    <property type="match status" value="1"/>
</dbReference>
<dbReference type="GO" id="GO:0006654">
    <property type="term" value="P:phosphatidic acid biosynthetic process"/>
    <property type="evidence" value="ECO:0007669"/>
    <property type="project" value="TreeGrafter"/>
</dbReference>
<keyword evidence="3 6" id="KW-0012">Acyltransferase</keyword>
<keyword evidence="7" id="KW-1185">Reference proteome</keyword>
<protein>
    <submittedName>
        <fullName evidence="6">Phospholipid/glycerol acyltransferase</fullName>
    </submittedName>
</protein>
<evidence type="ECO:0000256" key="3">
    <source>
        <dbReference type="ARBA" id="ARBA00023315"/>
    </source>
</evidence>
<evidence type="ECO:0000259" key="5">
    <source>
        <dbReference type="SMART" id="SM00563"/>
    </source>
</evidence>
<evidence type="ECO:0000313" key="7">
    <source>
        <dbReference type="Proteomes" id="UP000008701"/>
    </source>
</evidence>
<feature type="domain" description="Phospholipid/glycerol acyltransferase" evidence="5">
    <location>
        <begin position="27"/>
        <end position="158"/>
    </location>
</feature>
<name>A1BFA3_CHLPD</name>